<comment type="caution">
    <text evidence="2">The sequence shown here is derived from an EMBL/GenBank/DDBJ whole genome shotgun (WGS) entry which is preliminary data.</text>
</comment>
<dbReference type="Pfam" id="PF10079">
    <property type="entry name" value="Rossmann-like_BshC"/>
    <property type="match status" value="1"/>
</dbReference>
<dbReference type="AlphaFoldDB" id="A0A538TEQ5"/>
<reference evidence="2 3" key="1">
    <citation type="journal article" date="2019" name="Nat. Microbiol.">
        <title>Mediterranean grassland soil C-N compound turnover is dependent on rainfall and depth, and is mediated by genomically divergent microorganisms.</title>
        <authorList>
            <person name="Diamond S."/>
            <person name="Andeer P.F."/>
            <person name="Li Z."/>
            <person name="Crits-Christoph A."/>
            <person name="Burstein D."/>
            <person name="Anantharaman K."/>
            <person name="Lane K.R."/>
            <person name="Thomas B.C."/>
            <person name="Pan C."/>
            <person name="Northen T.R."/>
            <person name="Banfield J.F."/>
        </authorList>
    </citation>
    <scope>NUCLEOTIDE SEQUENCE [LARGE SCALE GENOMIC DNA]</scope>
    <source>
        <strain evidence="2">WS_5</strain>
    </source>
</reference>
<evidence type="ECO:0000313" key="3">
    <source>
        <dbReference type="Proteomes" id="UP000320913"/>
    </source>
</evidence>
<name>A0A538TEQ5_UNCEI</name>
<protein>
    <submittedName>
        <fullName evidence="2">Bacillithiol biosynthesis BshC</fullName>
    </submittedName>
</protein>
<organism evidence="2 3">
    <name type="scientific">Eiseniibacteriota bacterium</name>
    <dbReference type="NCBI Taxonomy" id="2212470"/>
    <lineage>
        <taxon>Bacteria</taxon>
        <taxon>Candidatus Eiseniibacteriota</taxon>
    </lineage>
</organism>
<evidence type="ECO:0000313" key="2">
    <source>
        <dbReference type="EMBL" id="TMQ62110.1"/>
    </source>
</evidence>
<dbReference type="Proteomes" id="UP000320913">
    <property type="component" value="Unassembled WGS sequence"/>
</dbReference>
<feature type="domain" description="Bacillithiol biosynthesis BshC N-terminal Rossmann-like" evidence="1">
    <location>
        <begin position="18"/>
        <end position="162"/>
    </location>
</feature>
<proteinExistence type="predicted"/>
<evidence type="ECO:0000259" key="1">
    <source>
        <dbReference type="Pfam" id="PF10079"/>
    </source>
</evidence>
<dbReference type="EMBL" id="VBOV01000006">
    <property type="protein sequence ID" value="TMQ62110.1"/>
    <property type="molecule type" value="Genomic_DNA"/>
</dbReference>
<accession>A0A538TEQ5</accession>
<sequence length="170" mass="19485">MRWWRRPTSSDLDRLLYPSALYRDYLNAPDRVRRFYPVDFRDPRGCVRAGEERRYPPERRKAMAAILRGQAERWGLLDASRDALEKFARPETLAVVSGQQPGLFGGPLYTIYKAATAVAFAAELERVTKRPVVPVFWIASDDHDFEEVRHVFLGDGTVEAKELAYPLEAA</sequence>
<gene>
    <name evidence="2" type="primary">bshC</name>
    <name evidence="2" type="ORF">E6K75_00365</name>
</gene>
<dbReference type="InterPro" id="IPR055398">
    <property type="entry name" value="Rossmann-like_BshC"/>
</dbReference>
<feature type="non-terminal residue" evidence="2">
    <location>
        <position position="170"/>
    </location>
</feature>